<evidence type="ECO:0000259" key="4">
    <source>
        <dbReference type="Pfam" id="PF23598"/>
    </source>
</evidence>
<evidence type="ECO:0000256" key="2">
    <source>
        <dbReference type="SAM" id="MobiDB-lite"/>
    </source>
</evidence>
<protein>
    <submittedName>
        <fullName evidence="5">Uncharacterized protein</fullName>
    </submittedName>
</protein>
<dbReference type="InterPro" id="IPR055414">
    <property type="entry name" value="LRR_R13L4/SHOC2-like"/>
</dbReference>
<name>A0AA89B1J6_9ASTE</name>
<proteinExistence type="predicted"/>
<comment type="caution">
    <text evidence="5">The sequence shown here is derived from an EMBL/GenBank/DDBJ whole genome shotgun (WGS) entry which is preliminary data.</text>
</comment>
<evidence type="ECO:0000313" key="6">
    <source>
        <dbReference type="Proteomes" id="UP001188597"/>
    </source>
</evidence>
<feature type="compositionally biased region" description="Polar residues" evidence="2">
    <location>
        <begin position="126"/>
        <end position="135"/>
    </location>
</feature>
<dbReference type="PANTHER" id="PTHR47186:SF57">
    <property type="entry name" value="OS02G0478300 PROTEIN"/>
    <property type="match status" value="1"/>
</dbReference>
<sequence length="264" mass="29750">MKNVPADLSSMRYKELLRVPVDYLAPRRYIIALDDVWDRNLWRDINVSLQDEGQRSRVDAPTALTVESSTEQKAAYEKWEHSNCISLIIMKGSITTFGPSKINYNMQKEKWKMRKENRKKFGKGNMQGNKSASVTKTDKASSFDTKGSSGPMCHFCKDKGVGVPLPHIEDNDAPEVVPNDAPPIMDPALIFTDEKPLRRVLYLEDVPVEKLSNKVGDLLNLSYLNLKGTKLKELPKSTGRLNNLQTLDIRDTKVDMAPDGIGKL</sequence>
<dbReference type="InterPro" id="IPR002182">
    <property type="entry name" value="NB-ARC"/>
</dbReference>
<evidence type="ECO:0000313" key="5">
    <source>
        <dbReference type="EMBL" id="KAK3023940.1"/>
    </source>
</evidence>
<keyword evidence="6" id="KW-1185">Reference proteome</keyword>
<organism evidence="5 6">
    <name type="scientific">Escallonia herrerae</name>
    <dbReference type="NCBI Taxonomy" id="1293975"/>
    <lineage>
        <taxon>Eukaryota</taxon>
        <taxon>Viridiplantae</taxon>
        <taxon>Streptophyta</taxon>
        <taxon>Embryophyta</taxon>
        <taxon>Tracheophyta</taxon>
        <taxon>Spermatophyta</taxon>
        <taxon>Magnoliopsida</taxon>
        <taxon>eudicotyledons</taxon>
        <taxon>Gunneridae</taxon>
        <taxon>Pentapetalae</taxon>
        <taxon>asterids</taxon>
        <taxon>campanulids</taxon>
        <taxon>Escalloniales</taxon>
        <taxon>Escalloniaceae</taxon>
        <taxon>Escallonia</taxon>
    </lineage>
</organism>
<feature type="domain" description="NB-ARC" evidence="3">
    <location>
        <begin position="7"/>
        <end position="58"/>
    </location>
</feature>
<dbReference type="SUPFAM" id="SSF52058">
    <property type="entry name" value="L domain-like"/>
    <property type="match status" value="1"/>
</dbReference>
<evidence type="ECO:0000256" key="1">
    <source>
        <dbReference type="ARBA" id="ARBA00022737"/>
    </source>
</evidence>
<dbReference type="Proteomes" id="UP001188597">
    <property type="component" value="Unassembled WGS sequence"/>
</dbReference>
<keyword evidence="1" id="KW-0677">Repeat</keyword>
<feature type="region of interest" description="Disordered" evidence="2">
    <location>
        <begin position="121"/>
        <end position="146"/>
    </location>
</feature>
<dbReference type="InterPro" id="IPR032675">
    <property type="entry name" value="LRR_dom_sf"/>
</dbReference>
<dbReference type="Pfam" id="PF23598">
    <property type="entry name" value="LRR_14"/>
    <property type="match status" value="1"/>
</dbReference>
<dbReference type="GO" id="GO:0043531">
    <property type="term" value="F:ADP binding"/>
    <property type="evidence" value="ECO:0007669"/>
    <property type="project" value="InterPro"/>
</dbReference>
<feature type="domain" description="Disease resistance R13L4/SHOC-2-like LRR" evidence="4">
    <location>
        <begin position="199"/>
        <end position="264"/>
    </location>
</feature>
<dbReference type="PANTHER" id="PTHR47186">
    <property type="entry name" value="LEUCINE-RICH REPEAT-CONTAINING PROTEIN 57"/>
    <property type="match status" value="1"/>
</dbReference>
<dbReference type="AlphaFoldDB" id="A0AA89B1J6"/>
<accession>A0AA89B1J6</accession>
<dbReference type="Gene3D" id="3.80.10.10">
    <property type="entry name" value="Ribonuclease Inhibitor"/>
    <property type="match status" value="1"/>
</dbReference>
<dbReference type="Pfam" id="PF00931">
    <property type="entry name" value="NB-ARC"/>
    <property type="match status" value="1"/>
</dbReference>
<gene>
    <name evidence="5" type="ORF">RJ639_044703</name>
</gene>
<dbReference type="EMBL" id="JAVXUP010000626">
    <property type="protein sequence ID" value="KAK3023940.1"/>
    <property type="molecule type" value="Genomic_DNA"/>
</dbReference>
<reference evidence="5" key="1">
    <citation type="submission" date="2022-12" db="EMBL/GenBank/DDBJ databases">
        <title>Draft genome assemblies for two species of Escallonia (Escalloniales).</title>
        <authorList>
            <person name="Chanderbali A."/>
            <person name="Dervinis C."/>
            <person name="Anghel I."/>
            <person name="Soltis D."/>
            <person name="Soltis P."/>
            <person name="Zapata F."/>
        </authorList>
    </citation>
    <scope>NUCLEOTIDE SEQUENCE</scope>
    <source>
        <strain evidence="5">UCBG64.0493</strain>
        <tissue evidence="5">Leaf</tissue>
    </source>
</reference>
<evidence type="ECO:0000259" key="3">
    <source>
        <dbReference type="Pfam" id="PF00931"/>
    </source>
</evidence>